<dbReference type="Pfam" id="PF09997">
    <property type="entry name" value="DUF2238"/>
    <property type="match status" value="1"/>
</dbReference>
<gene>
    <name evidence="2" type="ORF">OBE_09296</name>
</gene>
<name>K1TKK8_9ZZZZ</name>
<dbReference type="AlphaFoldDB" id="K1TKK8"/>
<feature type="transmembrane region" description="Helical" evidence="1">
    <location>
        <begin position="124"/>
        <end position="144"/>
    </location>
</feature>
<evidence type="ECO:0008006" key="3">
    <source>
        <dbReference type="Google" id="ProtNLM"/>
    </source>
</evidence>
<proteinExistence type="predicted"/>
<evidence type="ECO:0000256" key="1">
    <source>
        <dbReference type="SAM" id="Phobius"/>
    </source>
</evidence>
<accession>K1TKK8</accession>
<feature type="transmembrane region" description="Helical" evidence="1">
    <location>
        <begin position="95"/>
        <end position="112"/>
    </location>
</feature>
<feature type="transmembrane region" description="Helical" evidence="1">
    <location>
        <begin position="7"/>
        <end position="27"/>
    </location>
</feature>
<keyword evidence="1" id="KW-0472">Membrane</keyword>
<sequence length="201" mass="23049">MKLKYSNYFLVIIMLCGDGVYFSRALVEENNNMILTCLALPLVLLIPFILRKLKVLNLNPNALFVYNLFMFFADFLGCVVGLYNKTTYYDVVMHFVSGFSTALLGMVLYNYLAKKEKDNKILKYTYIVGFCMAIAAFWEIFEFFGDNTLGMNLQHSIDTGVRDTMEDIICAVMGMFTYLGVFTLSRSNSSFHKFIEKISVN</sequence>
<organism evidence="2">
    <name type="scientific">human gut metagenome</name>
    <dbReference type="NCBI Taxonomy" id="408170"/>
    <lineage>
        <taxon>unclassified sequences</taxon>
        <taxon>metagenomes</taxon>
        <taxon>organismal metagenomes</taxon>
    </lineage>
</organism>
<feature type="transmembrane region" description="Helical" evidence="1">
    <location>
        <begin position="164"/>
        <end position="184"/>
    </location>
</feature>
<protein>
    <recommendedName>
        <fullName evidence="3">Membrane-spanning protein</fullName>
    </recommendedName>
</protein>
<feature type="transmembrane region" description="Helical" evidence="1">
    <location>
        <begin position="33"/>
        <end position="50"/>
    </location>
</feature>
<dbReference type="InterPro" id="IPR014509">
    <property type="entry name" value="YjdF-like"/>
</dbReference>
<feature type="transmembrane region" description="Helical" evidence="1">
    <location>
        <begin position="62"/>
        <end position="83"/>
    </location>
</feature>
<comment type="caution">
    <text evidence="2">The sequence shown here is derived from an EMBL/GenBank/DDBJ whole genome shotgun (WGS) entry which is preliminary data.</text>
</comment>
<evidence type="ECO:0000313" key="2">
    <source>
        <dbReference type="EMBL" id="EKC59781.1"/>
    </source>
</evidence>
<keyword evidence="1" id="KW-0812">Transmembrane</keyword>
<reference evidence="2" key="1">
    <citation type="journal article" date="2013" name="Environ. Microbiol.">
        <title>Microbiota from the distal guts of lean and obese adolescents exhibit partial functional redundancy besides clear differences in community structure.</title>
        <authorList>
            <person name="Ferrer M."/>
            <person name="Ruiz A."/>
            <person name="Lanza F."/>
            <person name="Haange S.B."/>
            <person name="Oberbach A."/>
            <person name="Till H."/>
            <person name="Bargiela R."/>
            <person name="Campoy C."/>
            <person name="Segura M.T."/>
            <person name="Richter M."/>
            <person name="von Bergen M."/>
            <person name="Seifert J."/>
            <person name="Suarez A."/>
        </authorList>
    </citation>
    <scope>NUCLEOTIDE SEQUENCE</scope>
</reference>
<dbReference type="EMBL" id="AJWZ01006433">
    <property type="protein sequence ID" value="EKC59781.1"/>
    <property type="molecule type" value="Genomic_DNA"/>
</dbReference>
<keyword evidence="1" id="KW-1133">Transmembrane helix</keyword>